<dbReference type="AlphaFoldDB" id="A0A1M7NS96"/>
<evidence type="ECO:0000259" key="1">
    <source>
        <dbReference type="Pfam" id="PF00685"/>
    </source>
</evidence>
<sequence length="289" mass="34210">MIFRSIAKKFIKFPFFNKLIINIKFRNEIRLVKGKYINFSENQSLIHFTLNKTASQFIKSILNRLASENNLVPINLNDYSFYTQIPFFDHLSVSQMSKYKDVFKSQGFMYSAFGGMLNGVDLSGFNILLTVRDPRDILVSSYYSMAFSHEIPPFSSSKREFFIKKRERALALSIDEYVLEECDNVFNRYLNYKKFLLDKYPSVKILKYEEMVCDFNSWIFQLEMKTGYKFCEKTRKNIIDNQLSQKSSENKNKQKRKGISGDYKIKLKESTINKINNKYFDILKDFGYI</sequence>
<dbReference type="EMBL" id="FRCY01000006">
    <property type="protein sequence ID" value="SHN06880.1"/>
    <property type="molecule type" value="Genomic_DNA"/>
</dbReference>
<protein>
    <submittedName>
        <fullName evidence="2">Sulfotransferase domain-containing protein</fullName>
    </submittedName>
</protein>
<dbReference type="RefSeq" id="WP_073094695.1">
    <property type="nucleotide sequence ID" value="NZ_FRCY01000006.1"/>
</dbReference>
<keyword evidence="3" id="KW-1185">Reference proteome</keyword>
<gene>
    <name evidence="2" type="ORF">SAMN04488057_10630</name>
</gene>
<accession>A0A1M7NS96</accession>
<reference evidence="2 3" key="1">
    <citation type="submission" date="2016-11" db="EMBL/GenBank/DDBJ databases">
        <authorList>
            <person name="Jaros S."/>
            <person name="Januszkiewicz K."/>
            <person name="Wedrychowicz H."/>
        </authorList>
    </citation>
    <scope>NUCLEOTIDE SEQUENCE [LARGE SCALE GENOMIC DNA]</scope>
    <source>
        <strain evidence="2 3">CGMCC 1.6102</strain>
    </source>
</reference>
<dbReference type="SUPFAM" id="SSF52540">
    <property type="entry name" value="P-loop containing nucleoside triphosphate hydrolases"/>
    <property type="match status" value="1"/>
</dbReference>
<dbReference type="STRING" id="388280.SAMN04488057_10630"/>
<dbReference type="OrthoDB" id="1437579at2"/>
<name>A0A1M7NS96_9BACT</name>
<evidence type="ECO:0000313" key="3">
    <source>
        <dbReference type="Proteomes" id="UP000184513"/>
    </source>
</evidence>
<dbReference type="InterPro" id="IPR000863">
    <property type="entry name" value="Sulfotransferase_dom"/>
</dbReference>
<dbReference type="InterPro" id="IPR027417">
    <property type="entry name" value="P-loop_NTPase"/>
</dbReference>
<dbReference type="Pfam" id="PF00685">
    <property type="entry name" value="Sulfotransfer_1"/>
    <property type="match status" value="1"/>
</dbReference>
<organism evidence="2 3">
    <name type="scientific">Cyclobacterium lianum</name>
    <dbReference type="NCBI Taxonomy" id="388280"/>
    <lineage>
        <taxon>Bacteria</taxon>
        <taxon>Pseudomonadati</taxon>
        <taxon>Bacteroidota</taxon>
        <taxon>Cytophagia</taxon>
        <taxon>Cytophagales</taxon>
        <taxon>Cyclobacteriaceae</taxon>
        <taxon>Cyclobacterium</taxon>
    </lineage>
</organism>
<proteinExistence type="predicted"/>
<evidence type="ECO:0000313" key="2">
    <source>
        <dbReference type="EMBL" id="SHN06880.1"/>
    </source>
</evidence>
<dbReference type="Proteomes" id="UP000184513">
    <property type="component" value="Unassembled WGS sequence"/>
</dbReference>
<feature type="domain" description="Sulfotransferase" evidence="1">
    <location>
        <begin position="48"/>
        <end position="285"/>
    </location>
</feature>
<keyword evidence="2" id="KW-0808">Transferase</keyword>
<dbReference type="GO" id="GO:0008146">
    <property type="term" value="F:sulfotransferase activity"/>
    <property type="evidence" value="ECO:0007669"/>
    <property type="project" value="InterPro"/>
</dbReference>
<dbReference type="Gene3D" id="3.40.50.300">
    <property type="entry name" value="P-loop containing nucleotide triphosphate hydrolases"/>
    <property type="match status" value="1"/>
</dbReference>